<dbReference type="Pfam" id="PF00089">
    <property type="entry name" value="Trypsin"/>
    <property type="match status" value="1"/>
</dbReference>
<protein>
    <submittedName>
        <fullName evidence="5">Uncharacterized protein</fullName>
    </submittedName>
</protein>
<dbReference type="Gene3D" id="2.40.10.10">
    <property type="entry name" value="Trypsin-like serine proteases"/>
    <property type="match status" value="1"/>
</dbReference>
<evidence type="ECO:0000256" key="2">
    <source>
        <dbReference type="ARBA" id="ARBA00022801"/>
    </source>
</evidence>
<dbReference type="AlphaFoldDB" id="A0A7R8WZJ7"/>
<sequence>MGWGLVATGDRRSQKLLEVSIPVVPHDKCQEVYDRTTVLKRPYEDAKLPRNTTICAGGEGKDTCQGDSGGP</sequence>
<evidence type="ECO:0000256" key="3">
    <source>
        <dbReference type="ARBA" id="ARBA00022825"/>
    </source>
</evidence>
<proteinExistence type="predicted"/>
<feature type="non-terminal residue" evidence="5">
    <location>
        <position position="71"/>
    </location>
</feature>
<organism evidence="5">
    <name type="scientific">Cyprideis torosa</name>
    <dbReference type="NCBI Taxonomy" id="163714"/>
    <lineage>
        <taxon>Eukaryota</taxon>
        <taxon>Metazoa</taxon>
        <taxon>Ecdysozoa</taxon>
        <taxon>Arthropoda</taxon>
        <taxon>Crustacea</taxon>
        <taxon>Oligostraca</taxon>
        <taxon>Ostracoda</taxon>
        <taxon>Podocopa</taxon>
        <taxon>Podocopida</taxon>
        <taxon>Cytherocopina</taxon>
        <taxon>Cytheroidea</taxon>
        <taxon>Cytherideidae</taxon>
        <taxon>Cyprideis</taxon>
    </lineage>
</organism>
<dbReference type="InterPro" id="IPR043504">
    <property type="entry name" value="Peptidase_S1_PA_chymotrypsin"/>
</dbReference>
<name>A0A7R8WZJ7_9CRUS</name>
<dbReference type="PANTHER" id="PTHR24276:SF98">
    <property type="entry name" value="FI18310P1-RELATED"/>
    <property type="match status" value="1"/>
</dbReference>
<dbReference type="EMBL" id="OB692957">
    <property type="protein sequence ID" value="CAD7237870.1"/>
    <property type="molecule type" value="Genomic_DNA"/>
</dbReference>
<dbReference type="PROSITE" id="PS50240">
    <property type="entry name" value="TRYPSIN_DOM"/>
    <property type="match status" value="1"/>
</dbReference>
<keyword evidence="1" id="KW-0645">Protease</keyword>
<reference evidence="5" key="1">
    <citation type="submission" date="2020-11" db="EMBL/GenBank/DDBJ databases">
        <authorList>
            <person name="Tran Van P."/>
        </authorList>
    </citation>
    <scope>NUCLEOTIDE SEQUENCE</scope>
</reference>
<dbReference type="GO" id="GO:0004252">
    <property type="term" value="F:serine-type endopeptidase activity"/>
    <property type="evidence" value="ECO:0007669"/>
    <property type="project" value="InterPro"/>
</dbReference>
<evidence type="ECO:0000256" key="4">
    <source>
        <dbReference type="ARBA" id="ARBA00023157"/>
    </source>
</evidence>
<dbReference type="InterPro" id="IPR009003">
    <property type="entry name" value="Peptidase_S1_PA"/>
</dbReference>
<dbReference type="OrthoDB" id="547031at2759"/>
<dbReference type="GO" id="GO:0006508">
    <property type="term" value="P:proteolysis"/>
    <property type="evidence" value="ECO:0007669"/>
    <property type="project" value="UniProtKB-KW"/>
</dbReference>
<keyword evidence="4" id="KW-1015">Disulfide bond</keyword>
<keyword evidence="3" id="KW-0720">Serine protease</keyword>
<evidence type="ECO:0000313" key="5">
    <source>
        <dbReference type="EMBL" id="CAD7237870.1"/>
    </source>
</evidence>
<keyword evidence="2" id="KW-0378">Hydrolase</keyword>
<dbReference type="SUPFAM" id="SSF50494">
    <property type="entry name" value="Trypsin-like serine proteases"/>
    <property type="match status" value="1"/>
</dbReference>
<evidence type="ECO:0000256" key="1">
    <source>
        <dbReference type="ARBA" id="ARBA00022670"/>
    </source>
</evidence>
<dbReference type="PANTHER" id="PTHR24276">
    <property type="entry name" value="POLYSERASE-RELATED"/>
    <property type="match status" value="1"/>
</dbReference>
<dbReference type="InterPro" id="IPR050430">
    <property type="entry name" value="Peptidase_S1"/>
</dbReference>
<gene>
    <name evidence="5" type="ORF">CTOB1V02_LOCUS15685</name>
</gene>
<dbReference type="InterPro" id="IPR001254">
    <property type="entry name" value="Trypsin_dom"/>
</dbReference>
<accession>A0A7R8WZJ7</accession>